<proteinExistence type="inferred from homology"/>
<dbReference type="VEuPathDB" id="AmoebaDB:EHI_000660"/>
<comment type="caution">
    <text evidence="12">The sequence shown here is derived from an EMBL/GenBank/DDBJ whole genome shotgun (WGS) entry which is preliminary data.</text>
</comment>
<keyword evidence="4" id="KW-0808">Transferase</keyword>
<protein>
    <recommendedName>
        <fullName evidence="10">Hexosyltransferase</fullName>
        <ecNumber evidence="10">2.4.1.-</ecNumber>
    </recommendedName>
</protein>
<keyword evidence="9" id="KW-0472">Membrane</keyword>
<accession>A0A5K1VB79</accession>
<evidence type="ECO:0000256" key="8">
    <source>
        <dbReference type="ARBA" id="ARBA00023034"/>
    </source>
</evidence>
<evidence type="ECO:0000256" key="3">
    <source>
        <dbReference type="ARBA" id="ARBA00022676"/>
    </source>
</evidence>
<evidence type="ECO:0000313" key="13">
    <source>
        <dbReference type="Proteomes" id="UP000078387"/>
    </source>
</evidence>
<gene>
    <name evidence="12" type="ORF">CL6EHI_000660</name>
</gene>
<feature type="chain" id="PRO_5023844906" description="Hexosyltransferase" evidence="11">
    <location>
        <begin position="17"/>
        <end position="333"/>
    </location>
</feature>
<evidence type="ECO:0000256" key="1">
    <source>
        <dbReference type="ARBA" id="ARBA00004323"/>
    </source>
</evidence>
<evidence type="ECO:0000256" key="10">
    <source>
        <dbReference type="RuleBase" id="RU363063"/>
    </source>
</evidence>
<dbReference type="InterPro" id="IPR002659">
    <property type="entry name" value="Glyco_trans_31"/>
</dbReference>
<keyword evidence="11" id="KW-0732">Signal</keyword>
<dbReference type="OMA" id="YIMALNI"/>
<dbReference type="Proteomes" id="UP000078387">
    <property type="component" value="Unassembled WGS sequence"/>
</dbReference>
<evidence type="ECO:0000256" key="4">
    <source>
        <dbReference type="ARBA" id="ARBA00022679"/>
    </source>
</evidence>
<evidence type="ECO:0000256" key="11">
    <source>
        <dbReference type="SAM" id="SignalP"/>
    </source>
</evidence>
<dbReference type="VEuPathDB" id="AmoebaDB:KM1_139350"/>
<evidence type="ECO:0000313" key="12">
    <source>
        <dbReference type="EMBL" id="GAT94198.1"/>
    </source>
</evidence>
<dbReference type="GO" id="GO:0006493">
    <property type="term" value="P:protein O-linked glycosylation"/>
    <property type="evidence" value="ECO:0007669"/>
    <property type="project" value="TreeGrafter"/>
</dbReference>
<dbReference type="EC" id="2.4.1.-" evidence="10"/>
<keyword evidence="8 10" id="KW-0333">Golgi apparatus</keyword>
<dbReference type="VEuPathDB" id="AmoebaDB:EHI5A_031250"/>
<evidence type="ECO:0000256" key="9">
    <source>
        <dbReference type="ARBA" id="ARBA00023136"/>
    </source>
</evidence>
<evidence type="ECO:0000256" key="6">
    <source>
        <dbReference type="ARBA" id="ARBA00022968"/>
    </source>
</evidence>
<evidence type="ECO:0000256" key="2">
    <source>
        <dbReference type="ARBA" id="ARBA00008661"/>
    </source>
</evidence>
<name>A0A5K1VB79_ENTHI</name>
<keyword evidence="7" id="KW-1133">Transmembrane helix</keyword>
<dbReference type="PANTHER" id="PTHR11214">
    <property type="entry name" value="BETA-1,3-N-ACETYLGLUCOSAMINYLTRANSFERASE"/>
    <property type="match status" value="1"/>
</dbReference>
<comment type="similarity">
    <text evidence="2 10">Belongs to the glycosyltransferase 31 family.</text>
</comment>
<evidence type="ECO:0000256" key="5">
    <source>
        <dbReference type="ARBA" id="ARBA00022692"/>
    </source>
</evidence>
<keyword evidence="3 10" id="KW-0328">Glycosyltransferase</keyword>
<dbReference type="Pfam" id="PF01762">
    <property type="entry name" value="Galactosyl_T"/>
    <property type="match status" value="1"/>
</dbReference>
<dbReference type="AlphaFoldDB" id="A0A5K1VB79"/>
<reference evidence="12 13" key="1">
    <citation type="submission" date="2016-05" db="EMBL/GenBank/DDBJ databases">
        <title>First whole genome sequencing of Entamoeba histolytica HM1:IMSS-clone-6.</title>
        <authorList>
            <person name="Mukherjee Avik.K."/>
            <person name="Izumyama S."/>
            <person name="Nakada-Tsukui K."/>
            <person name="Nozaki T."/>
        </authorList>
    </citation>
    <scope>NUCLEOTIDE SEQUENCE [LARGE SCALE GENOMIC DNA]</scope>
    <source>
        <strain evidence="12 13">HM1:IMSS clone 6</strain>
    </source>
</reference>
<keyword evidence="5" id="KW-0812">Transmembrane</keyword>
<dbReference type="VEuPathDB" id="AmoebaDB:EHI7A_072000"/>
<dbReference type="EMBL" id="BDEQ01000001">
    <property type="protein sequence ID" value="GAT94198.1"/>
    <property type="molecule type" value="Genomic_DNA"/>
</dbReference>
<feature type="signal peptide" evidence="11">
    <location>
        <begin position="1"/>
        <end position="16"/>
    </location>
</feature>
<comment type="subcellular location">
    <subcellularLocation>
        <location evidence="1 10">Golgi apparatus membrane</location>
        <topology evidence="1 10">Single-pass type II membrane protein</topology>
    </subcellularLocation>
</comment>
<evidence type="ECO:0000256" key="7">
    <source>
        <dbReference type="ARBA" id="ARBA00022989"/>
    </source>
</evidence>
<keyword evidence="6" id="KW-0735">Signal-anchor</keyword>
<dbReference type="GO" id="GO:0000139">
    <property type="term" value="C:Golgi membrane"/>
    <property type="evidence" value="ECO:0007669"/>
    <property type="project" value="UniProtKB-SubCell"/>
</dbReference>
<sequence>MFSLLIIQCYIILGFAQNNNKDLFIDHLQRRYIKSFYGEKFNVDESYPLRVNIEEYAVINQTVALGFEKEKIKSYPERLWLAIIHTMPNKISHIQNTRNTWCKEEYQQRYGFKCIYVLVESSVRQTIYLNDLLKLNETYHDIYFIDMPDLNEQWFTLQQKNINAYIMALDIFPNYSFYCRVDDQILVTVDMLSSFLMNHLANSTVVGEMVKHRPNRNPRNKYYDPLAFNIPKYFPFPAGYLSIFSQDIIKFIGKWENYYTFAPSSLEDPGFGHWIYKFANTTNQRVDLLTPENWGGNTKNTYGDYIIFHDQRGRLSQTEFLKRRIEDGYMREF</sequence>
<organism evidence="12 13">
    <name type="scientific">Entamoeba histolytica</name>
    <dbReference type="NCBI Taxonomy" id="5759"/>
    <lineage>
        <taxon>Eukaryota</taxon>
        <taxon>Amoebozoa</taxon>
        <taxon>Evosea</taxon>
        <taxon>Archamoebae</taxon>
        <taxon>Mastigamoebida</taxon>
        <taxon>Entamoebidae</taxon>
        <taxon>Entamoeba</taxon>
    </lineage>
</organism>
<dbReference type="PANTHER" id="PTHR11214:SF3">
    <property type="entry name" value="BETA-1,3-GALACTOSYLTRANSFERASE 6"/>
    <property type="match status" value="1"/>
</dbReference>
<dbReference type="GO" id="GO:0016758">
    <property type="term" value="F:hexosyltransferase activity"/>
    <property type="evidence" value="ECO:0007669"/>
    <property type="project" value="InterPro"/>
</dbReference>